<comment type="cofactor">
    <cofactor evidence="2">
        <name>heme</name>
        <dbReference type="ChEBI" id="CHEBI:30413"/>
    </cofactor>
</comment>
<dbReference type="EMBL" id="WEGK01000005">
    <property type="protein sequence ID" value="MQY19711.1"/>
    <property type="molecule type" value="Genomic_DNA"/>
</dbReference>
<dbReference type="InterPro" id="IPR001128">
    <property type="entry name" value="Cyt_P450"/>
</dbReference>
<dbReference type="GO" id="GO:0005506">
    <property type="term" value="F:iron ion binding"/>
    <property type="evidence" value="ECO:0007669"/>
    <property type="project" value="InterPro"/>
</dbReference>
<evidence type="ECO:0000256" key="2">
    <source>
        <dbReference type="PIRSR" id="PIRSR602401-1"/>
    </source>
</evidence>
<keyword evidence="2" id="KW-0349">Heme</keyword>
<comment type="similarity">
    <text evidence="1">Belongs to the cytochrome P450 family.</text>
</comment>
<feature type="binding site" description="axial binding residue" evidence="2">
    <location>
        <position position="355"/>
    </location>
    <ligand>
        <name>heme</name>
        <dbReference type="ChEBI" id="CHEBI:30413"/>
    </ligand>
    <ligandPart>
        <name>Fe</name>
        <dbReference type="ChEBI" id="CHEBI:18248"/>
    </ligandPart>
</feature>
<dbReference type="AlphaFoldDB" id="A0A7K0D238"/>
<dbReference type="PANTHER" id="PTHR24305">
    <property type="entry name" value="CYTOCHROME P450"/>
    <property type="match status" value="1"/>
</dbReference>
<dbReference type="PRINTS" id="PR00385">
    <property type="entry name" value="P450"/>
</dbReference>
<evidence type="ECO:0000313" key="4">
    <source>
        <dbReference type="Proteomes" id="UP000438448"/>
    </source>
</evidence>
<organism evidence="3 4">
    <name type="scientific">Nocardia macrotermitis</name>
    <dbReference type="NCBI Taxonomy" id="2585198"/>
    <lineage>
        <taxon>Bacteria</taxon>
        <taxon>Bacillati</taxon>
        <taxon>Actinomycetota</taxon>
        <taxon>Actinomycetes</taxon>
        <taxon>Mycobacteriales</taxon>
        <taxon>Nocardiaceae</taxon>
        <taxon>Nocardia</taxon>
    </lineage>
</organism>
<sequence>MVDLAEAGKIARVEVGSLVVYVITDFELLHRVLVESSADYERGLLFERIRLIFGDSLIVADGQRHNDIRRLLQPAFHRASLASYAPVMRRNADALASSWQPGQIVEARAAMLEVVIANLLGSMFSHEPDSEEIQLISGLIEDIGAGVMVGSVLPKRLANLPLPVNRKFFAAGTRLRDYCRELLVARRAGGERRNDLIDILLDSSEEAGHDDEFLVAQAMTVLFGGTDASTAALTWALYELSQHPEVASKLRQEISAAGDLGPNDLDELDYLNRFLNEVVRTHSALLQTRRSVTTVELDGFTIPAGTDIGYSLTAIHRNPDVFAEPDVFDPDRWPTSNSGSKCRSFIPFSMGKQMCIGNNFAWVELQTTLYSLLSKWEFLPTTNKKLPRALGPIPVPGKLPLEVRPVAG</sequence>
<evidence type="ECO:0000256" key="1">
    <source>
        <dbReference type="ARBA" id="ARBA00010617"/>
    </source>
</evidence>
<dbReference type="Proteomes" id="UP000438448">
    <property type="component" value="Unassembled WGS sequence"/>
</dbReference>
<gene>
    <name evidence="3" type="primary">ptlI</name>
    <name evidence="3" type="ORF">NRB20_28050</name>
</gene>
<dbReference type="InterPro" id="IPR002401">
    <property type="entry name" value="Cyt_P450_E_grp-I"/>
</dbReference>
<keyword evidence="2" id="KW-0479">Metal-binding</keyword>
<dbReference type="SUPFAM" id="SSF48264">
    <property type="entry name" value="Cytochrome P450"/>
    <property type="match status" value="1"/>
</dbReference>
<dbReference type="InterPro" id="IPR036396">
    <property type="entry name" value="Cyt_P450_sf"/>
</dbReference>
<dbReference type="PRINTS" id="PR00463">
    <property type="entry name" value="EP450I"/>
</dbReference>
<accession>A0A7K0D238</accession>
<protein>
    <submittedName>
        <fullName evidence="3">Pentalenene oxygenase</fullName>
        <ecNumber evidence="3">1.14.15.32</ecNumber>
    </submittedName>
</protein>
<dbReference type="GO" id="GO:0004497">
    <property type="term" value="F:monooxygenase activity"/>
    <property type="evidence" value="ECO:0007669"/>
    <property type="project" value="InterPro"/>
</dbReference>
<dbReference type="InterPro" id="IPR050121">
    <property type="entry name" value="Cytochrome_P450_monoxygenase"/>
</dbReference>
<keyword evidence="2" id="KW-0408">Iron</keyword>
<reference evidence="3 4" key="1">
    <citation type="submission" date="2019-10" db="EMBL/GenBank/DDBJ databases">
        <title>Nocardia macrotermitis sp. nov. and Nocardia aurantia sp. nov., isolated from the gut of fungus growing-termite Macrotermes natalensis.</title>
        <authorList>
            <person name="Benndorf R."/>
            <person name="Schwitalla J."/>
            <person name="Martin K."/>
            <person name="De Beer W."/>
            <person name="Kaster A.-K."/>
            <person name="Vollmers J."/>
            <person name="Poulsen M."/>
            <person name="Beemelmanns C."/>
        </authorList>
    </citation>
    <scope>NUCLEOTIDE SEQUENCE [LARGE SCALE GENOMIC DNA]</scope>
    <source>
        <strain evidence="3 4">RB20</strain>
    </source>
</reference>
<comment type="caution">
    <text evidence="3">The sequence shown here is derived from an EMBL/GenBank/DDBJ whole genome shotgun (WGS) entry which is preliminary data.</text>
</comment>
<keyword evidence="4" id="KW-1185">Reference proteome</keyword>
<dbReference type="Pfam" id="PF00067">
    <property type="entry name" value="p450"/>
    <property type="match status" value="1"/>
</dbReference>
<dbReference type="GO" id="GO:0020037">
    <property type="term" value="F:heme binding"/>
    <property type="evidence" value="ECO:0007669"/>
    <property type="project" value="InterPro"/>
</dbReference>
<proteinExistence type="inferred from homology"/>
<evidence type="ECO:0000313" key="3">
    <source>
        <dbReference type="EMBL" id="MQY19711.1"/>
    </source>
</evidence>
<dbReference type="PANTHER" id="PTHR24305:SF166">
    <property type="entry name" value="CYTOCHROME P450 12A4, MITOCHONDRIAL-RELATED"/>
    <property type="match status" value="1"/>
</dbReference>
<dbReference type="EC" id="1.14.15.32" evidence="3"/>
<keyword evidence="3" id="KW-0560">Oxidoreductase</keyword>
<name>A0A7K0D238_9NOCA</name>
<dbReference type="Gene3D" id="1.10.630.10">
    <property type="entry name" value="Cytochrome P450"/>
    <property type="match status" value="1"/>
</dbReference>
<dbReference type="GO" id="GO:0016705">
    <property type="term" value="F:oxidoreductase activity, acting on paired donors, with incorporation or reduction of molecular oxygen"/>
    <property type="evidence" value="ECO:0007669"/>
    <property type="project" value="InterPro"/>
</dbReference>